<evidence type="ECO:0000313" key="1">
    <source>
        <dbReference type="EMBL" id="VXD19226.1"/>
    </source>
</evidence>
<keyword evidence="2" id="KW-1185">Reference proteome</keyword>
<dbReference type="GO" id="GO:0005975">
    <property type="term" value="P:carbohydrate metabolic process"/>
    <property type="evidence" value="ECO:0007669"/>
    <property type="project" value="InterPro"/>
</dbReference>
<dbReference type="AlphaFoldDB" id="A0A7Z9BPG5"/>
<accession>A0A7Z9BPG5</accession>
<proteinExistence type="predicted"/>
<sequence>MRREGLKALKGLLRMVEFGGLLKKGSIVLKTSKWFYQTCIYISSSLIFWGCAKPSLLVLPTEQSAVSETPKPILEKPVNSLGGYFYSNGENALGPFTQGMLQKCRDLEGGQVCNTREWPEPLFIKAYGDGRCPNGSRLNRILGYCVEGKEALGPFSQELVAACQDADGGDACGSTRWSSALLYKLIQDQNPVAGRPPQFVLLAFDGSYSLDAWKKSRNFTQSMAKKNIPVHFTYFISGVYFVNNKDRTLYTAPGGKGKGRSAIGWGGTTAEINQRLEQVNLAYQEGHEIASHGVGHFNGNRWSEADWKKEFDYFDQFIFDAYKINNLPGAFVFDRSAIQGFRAPELGQSPGLYKTLKKTGFRYDTSKVASANYWPKLENGIWNFPLASLTTAITRKNVLSMDYNFYYLHSQGKPNSGNVKRYEEDTFQTYLKYFQRNYSGNRAPVHIGHHFSAWNQGAYQKALFRFAEAVCGKPEVRCVTYSELADFMDLQTPEQIAVYQKGDFPKLDLRKIN</sequence>
<comment type="caution">
    <text evidence="1">The sequence shown here is derived from an EMBL/GenBank/DDBJ whole genome shotgun (WGS) entry which is preliminary data.</text>
</comment>
<reference evidence="1" key="1">
    <citation type="submission" date="2019-10" db="EMBL/GenBank/DDBJ databases">
        <authorList>
            <consortium name="Genoscope - CEA"/>
            <person name="William W."/>
        </authorList>
    </citation>
    <scope>NUCLEOTIDE SEQUENCE [LARGE SCALE GENOMIC DNA]</scope>
    <source>
        <strain evidence="1">BBR_PRJEB10994</strain>
    </source>
</reference>
<evidence type="ECO:0000313" key="2">
    <source>
        <dbReference type="Proteomes" id="UP000182190"/>
    </source>
</evidence>
<dbReference type="PANTHER" id="PTHR45985">
    <property type="match status" value="1"/>
</dbReference>
<organism evidence="1 2">
    <name type="scientific">Planktothrix paucivesiculata PCC 9631</name>
    <dbReference type="NCBI Taxonomy" id="671071"/>
    <lineage>
        <taxon>Bacteria</taxon>
        <taxon>Bacillati</taxon>
        <taxon>Cyanobacteriota</taxon>
        <taxon>Cyanophyceae</taxon>
        <taxon>Oscillatoriophycideae</taxon>
        <taxon>Oscillatoriales</taxon>
        <taxon>Microcoleaceae</taxon>
        <taxon>Planktothrix</taxon>
    </lineage>
</organism>
<gene>
    <name evidence="1" type="ORF">PL9631_440031</name>
</gene>
<dbReference type="InterPro" id="IPR011330">
    <property type="entry name" value="Glyco_hydro/deAcase_b/a-brl"/>
</dbReference>
<dbReference type="EMBL" id="CZCS02000184">
    <property type="protein sequence ID" value="VXD19226.1"/>
    <property type="molecule type" value="Genomic_DNA"/>
</dbReference>
<dbReference type="Proteomes" id="UP000182190">
    <property type="component" value="Unassembled WGS sequence"/>
</dbReference>
<dbReference type="Gene3D" id="3.20.20.370">
    <property type="entry name" value="Glycoside hydrolase/deacetylase"/>
    <property type="match status" value="1"/>
</dbReference>
<dbReference type="SUPFAM" id="SSF88713">
    <property type="entry name" value="Glycoside hydrolase/deacetylase"/>
    <property type="match status" value="1"/>
</dbReference>
<dbReference type="PANTHER" id="PTHR45985:SF3">
    <property type="entry name" value="CHITIN DEACETYLASE-LIKE 4"/>
    <property type="match status" value="1"/>
</dbReference>
<protein>
    <submittedName>
        <fullName evidence="1">Secreted protein</fullName>
    </submittedName>
</protein>
<dbReference type="InterPro" id="IPR052740">
    <property type="entry name" value="CE4"/>
</dbReference>
<name>A0A7Z9BPG5_9CYAN</name>